<name>A0A0D3CYP2_BRAOL</name>
<dbReference type="Gramene" id="Bo6g103950.1">
    <property type="protein sequence ID" value="Bo6g103950.1"/>
    <property type="gene ID" value="Bo6g103950"/>
</dbReference>
<dbReference type="HOGENOM" id="CLU_3053155_0_0_1"/>
<dbReference type="Proteomes" id="UP000032141">
    <property type="component" value="Chromosome C6"/>
</dbReference>
<dbReference type="EnsemblPlants" id="Bo6g103950.1">
    <property type="protein sequence ID" value="Bo6g103950.1"/>
    <property type="gene ID" value="Bo6g103950"/>
</dbReference>
<dbReference type="AlphaFoldDB" id="A0A0D3CYP2"/>
<protein>
    <submittedName>
        <fullName evidence="1">Uncharacterized protein</fullName>
    </submittedName>
</protein>
<evidence type="ECO:0000313" key="2">
    <source>
        <dbReference type="Proteomes" id="UP000032141"/>
    </source>
</evidence>
<proteinExistence type="predicted"/>
<evidence type="ECO:0000313" key="1">
    <source>
        <dbReference type="EnsemblPlants" id="Bo6g103950.1"/>
    </source>
</evidence>
<keyword evidence="2" id="KW-1185">Reference proteome</keyword>
<reference evidence="1" key="2">
    <citation type="submission" date="2015-03" db="UniProtKB">
        <authorList>
            <consortium name="EnsemblPlants"/>
        </authorList>
    </citation>
    <scope>IDENTIFICATION</scope>
</reference>
<reference evidence="1 2" key="1">
    <citation type="journal article" date="2014" name="Genome Biol.">
        <title>Transcriptome and methylome profiling reveals relics of genome dominance in the mesopolyploid Brassica oleracea.</title>
        <authorList>
            <person name="Parkin I.A."/>
            <person name="Koh C."/>
            <person name="Tang H."/>
            <person name="Robinson S.J."/>
            <person name="Kagale S."/>
            <person name="Clarke W.E."/>
            <person name="Town C.D."/>
            <person name="Nixon J."/>
            <person name="Krishnakumar V."/>
            <person name="Bidwell S.L."/>
            <person name="Denoeud F."/>
            <person name="Belcram H."/>
            <person name="Links M.G."/>
            <person name="Just J."/>
            <person name="Clarke C."/>
            <person name="Bender T."/>
            <person name="Huebert T."/>
            <person name="Mason A.S."/>
            <person name="Pires J.C."/>
            <person name="Barker G."/>
            <person name="Moore J."/>
            <person name="Walley P.G."/>
            <person name="Manoli S."/>
            <person name="Batley J."/>
            <person name="Edwards D."/>
            <person name="Nelson M.N."/>
            <person name="Wang X."/>
            <person name="Paterson A.H."/>
            <person name="King G."/>
            <person name="Bancroft I."/>
            <person name="Chalhoub B."/>
            <person name="Sharpe A.G."/>
        </authorList>
    </citation>
    <scope>NUCLEOTIDE SEQUENCE</scope>
    <source>
        <strain evidence="1 2">cv. TO1000</strain>
    </source>
</reference>
<accession>A0A0D3CYP2</accession>
<organism evidence="1 2">
    <name type="scientific">Brassica oleracea var. oleracea</name>
    <dbReference type="NCBI Taxonomy" id="109376"/>
    <lineage>
        <taxon>Eukaryota</taxon>
        <taxon>Viridiplantae</taxon>
        <taxon>Streptophyta</taxon>
        <taxon>Embryophyta</taxon>
        <taxon>Tracheophyta</taxon>
        <taxon>Spermatophyta</taxon>
        <taxon>Magnoliopsida</taxon>
        <taxon>eudicotyledons</taxon>
        <taxon>Gunneridae</taxon>
        <taxon>Pentapetalae</taxon>
        <taxon>rosids</taxon>
        <taxon>malvids</taxon>
        <taxon>Brassicales</taxon>
        <taxon>Brassicaceae</taxon>
        <taxon>Brassiceae</taxon>
        <taxon>Brassica</taxon>
    </lineage>
</organism>
<dbReference type="SMR" id="A0A0D3CYP2"/>
<sequence length="54" mass="6666">MPRLNDRSMWTDDSSLPVNRCLRIEREREKRETERIDPGQNDETLYRFTKRIIE</sequence>